<organism evidence="1 2">
    <name type="scientific">Batillaria attramentaria</name>
    <dbReference type="NCBI Taxonomy" id="370345"/>
    <lineage>
        <taxon>Eukaryota</taxon>
        <taxon>Metazoa</taxon>
        <taxon>Spiralia</taxon>
        <taxon>Lophotrochozoa</taxon>
        <taxon>Mollusca</taxon>
        <taxon>Gastropoda</taxon>
        <taxon>Caenogastropoda</taxon>
        <taxon>Sorbeoconcha</taxon>
        <taxon>Cerithioidea</taxon>
        <taxon>Batillariidae</taxon>
        <taxon>Batillaria</taxon>
    </lineage>
</organism>
<accession>A0ABD0LT56</accession>
<evidence type="ECO:0000313" key="2">
    <source>
        <dbReference type="Proteomes" id="UP001519460"/>
    </source>
</evidence>
<name>A0ABD0LT56_9CAEN</name>
<sequence length="53" mass="5618">IDKVQPKHGGARCTIEGRVAAKLLTPINCHLAFCQRGEELVGISNTSLALLAC</sequence>
<proteinExistence type="predicted"/>
<dbReference type="AlphaFoldDB" id="A0ABD0LT56"/>
<protein>
    <submittedName>
        <fullName evidence="1">Uncharacterized protein</fullName>
    </submittedName>
</protein>
<keyword evidence="2" id="KW-1185">Reference proteome</keyword>
<comment type="caution">
    <text evidence="1">The sequence shown here is derived from an EMBL/GenBank/DDBJ whole genome shotgun (WGS) entry which is preliminary data.</text>
</comment>
<dbReference type="Proteomes" id="UP001519460">
    <property type="component" value="Unassembled WGS sequence"/>
</dbReference>
<gene>
    <name evidence="1" type="ORF">BaRGS_00006261</name>
</gene>
<feature type="non-terminal residue" evidence="1">
    <location>
        <position position="1"/>
    </location>
</feature>
<dbReference type="EMBL" id="JACVVK020000026">
    <property type="protein sequence ID" value="KAK7502308.1"/>
    <property type="molecule type" value="Genomic_DNA"/>
</dbReference>
<reference evidence="1 2" key="1">
    <citation type="journal article" date="2023" name="Sci. Data">
        <title>Genome assembly of the Korean intertidal mud-creeper Batillaria attramentaria.</title>
        <authorList>
            <person name="Patra A.K."/>
            <person name="Ho P.T."/>
            <person name="Jun S."/>
            <person name="Lee S.J."/>
            <person name="Kim Y."/>
            <person name="Won Y.J."/>
        </authorList>
    </citation>
    <scope>NUCLEOTIDE SEQUENCE [LARGE SCALE GENOMIC DNA]</scope>
    <source>
        <strain evidence="1">Wonlab-2016</strain>
    </source>
</reference>
<evidence type="ECO:0000313" key="1">
    <source>
        <dbReference type="EMBL" id="KAK7502308.1"/>
    </source>
</evidence>